<comment type="similarity">
    <text evidence="2">Belongs to the histone-like protein H-NS family.</text>
</comment>
<evidence type="ECO:0000313" key="6">
    <source>
        <dbReference type="EMBL" id="BAQ69922.1"/>
    </source>
</evidence>
<dbReference type="RefSeq" id="WP_060835317.1">
    <property type="nucleotide sequence ID" value="NZ_JAAEAJ010000004.1"/>
</dbReference>
<sequence>MAKDLETLTLKELKDLRKDIDSAIASFHDREKAKAKAVLEATAKEMGFSLDEIIGKKSRRVKPVAKYRNPENPTETWSGRGRRPRWLEEALSKGASLEDFAIA</sequence>
<evidence type="ECO:0000313" key="8">
    <source>
        <dbReference type="Proteomes" id="UP000064912"/>
    </source>
</evidence>
<dbReference type="eggNOG" id="COG2916">
    <property type="taxonomic scope" value="Bacteria"/>
</dbReference>
<dbReference type="GO" id="GO:0009295">
    <property type="term" value="C:nucleoid"/>
    <property type="evidence" value="ECO:0007669"/>
    <property type="project" value="UniProtKB-SubCell"/>
</dbReference>
<dbReference type="EMBL" id="JAESJJ010000002">
    <property type="protein sequence ID" value="MBL3607666.1"/>
    <property type="molecule type" value="Genomic_DNA"/>
</dbReference>
<organism evidence="6 8">
    <name type="scientific">Rhodovulum sulfidophilum</name>
    <name type="common">Rhodobacter sulfidophilus</name>
    <dbReference type="NCBI Taxonomy" id="35806"/>
    <lineage>
        <taxon>Bacteria</taxon>
        <taxon>Pseudomonadati</taxon>
        <taxon>Pseudomonadota</taxon>
        <taxon>Alphaproteobacteria</taxon>
        <taxon>Rhodobacterales</taxon>
        <taxon>Paracoccaceae</taxon>
        <taxon>Rhodovulum</taxon>
    </lineage>
</organism>
<dbReference type="KEGG" id="rsu:NHU_02775"/>
<evidence type="ECO:0000313" key="9">
    <source>
        <dbReference type="Proteomes" id="UP000604473"/>
    </source>
</evidence>
<feature type="domain" description="DNA-binding protein H-NS-like C-terminal" evidence="5">
    <location>
        <begin position="57"/>
        <end position="102"/>
    </location>
</feature>
<dbReference type="PATRIC" id="fig|35806.4.peg.2852"/>
<dbReference type="SMART" id="SM00528">
    <property type="entry name" value="HNS"/>
    <property type="match status" value="1"/>
</dbReference>
<keyword evidence="4" id="KW-0238">DNA-binding</keyword>
<comment type="subcellular location">
    <subcellularLocation>
        <location evidence="1">Cytoplasm</location>
        <location evidence="1">Nucleoid</location>
    </subcellularLocation>
</comment>
<keyword evidence="3" id="KW-0963">Cytoplasm</keyword>
<evidence type="ECO:0000259" key="5">
    <source>
        <dbReference type="SMART" id="SM00528"/>
    </source>
</evidence>
<dbReference type="Gene3D" id="4.10.430.10">
    <property type="entry name" value="Histone-like protein H-NS, C-terminal domain"/>
    <property type="match status" value="1"/>
</dbReference>
<dbReference type="InterPro" id="IPR037150">
    <property type="entry name" value="H-NS_C_dom_sf"/>
</dbReference>
<dbReference type="OrthoDB" id="5297879at2"/>
<evidence type="ECO:0000256" key="3">
    <source>
        <dbReference type="ARBA" id="ARBA00022490"/>
    </source>
</evidence>
<dbReference type="SUPFAM" id="SSF81273">
    <property type="entry name" value="H-NS histone-like proteins"/>
    <property type="match status" value="1"/>
</dbReference>
<dbReference type="GO" id="GO:0003681">
    <property type="term" value="F:bent DNA binding"/>
    <property type="evidence" value="ECO:0007669"/>
    <property type="project" value="TreeGrafter"/>
</dbReference>
<dbReference type="GO" id="GO:0000976">
    <property type="term" value="F:transcription cis-regulatory region binding"/>
    <property type="evidence" value="ECO:0007669"/>
    <property type="project" value="TreeGrafter"/>
</dbReference>
<dbReference type="GO" id="GO:0005829">
    <property type="term" value="C:cytosol"/>
    <property type="evidence" value="ECO:0007669"/>
    <property type="project" value="TreeGrafter"/>
</dbReference>
<dbReference type="PANTHER" id="PTHR38097:SF2">
    <property type="entry name" value="DNA-BINDING PROTEIN STPA"/>
    <property type="match status" value="1"/>
</dbReference>
<dbReference type="Proteomes" id="UP000064912">
    <property type="component" value="Chromosome"/>
</dbReference>
<proteinExistence type="inferred from homology"/>
<evidence type="ECO:0000256" key="4">
    <source>
        <dbReference type="ARBA" id="ARBA00023125"/>
    </source>
</evidence>
<name>A0A0D6B497_RHOSU</name>
<evidence type="ECO:0000256" key="1">
    <source>
        <dbReference type="ARBA" id="ARBA00004453"/>
    </source>
</evidence>
<accession>A0A0D6B497</accession>
<evidence type="ECO:0000256" key="2">
    <source>
        <dbReference type="ARBA" id="ARBA00010610"/>
    </source>
</evidence>
<gene>
    <name evidence="6" type="primary">hvrA</name>
    <name evidence="7" type="ORF">JMM60_02440</name>
    <name evidence="6" type="ORF">NHU_02775</name>
</gene>
<dbReference type="GO" id="GO:0001217">
    <property type="term" value="F:DNA-binding transcription repressor activity"/>
    <property type="evidence" value="ECO:0007669"/>
    <property type="project" value="TreeGrafter"/>
</dbReference>
<dbReference type="EMBL" id="AP014800">
    <property type="protein sequence ID" value="BAQ69922.1"/>
    <property type="molecule type" value="Genomic_DNA"/>
</dbReference>
<dbReference type="Pfam" id="PF00816">
    <property type="entry name" value="Histone_HNS"/>
    <property type="match status" value="1"/>
</dbReference>
<protein>
    <submittedName>
        <fullName evidence="7">H-NS histone family protein</fullName>
    </submittedName>
    <submittedName>
        <fullName evidence="6">Trans-acting regulatory protein HvrA</fullName>
    </submittedName>
</protein>
<reference evidence="7 9" key="2">
    <citation type="submission" date="2021-01" db="EMBL/GenBank/DDBJ databases">
        <title>Draft genomes of Rhodovulum sulfidophilum.</title>
        <authorList>
            <person name="Guzman M.S."/>
        </authorList>
    </citation>
    <scope>NUCLEOTIDE SEQUENCE [LARGE SCALE GENOMIC DNA]</scope>
    <source>
        <strain evidence="7 9">AB35</strain>
    </source>
</reference>
<keyword evidence="9" id="KW-1185">Reference proteome</keyword>
<evidence type="ECO:0000313" key="7">
    <source>
        <dbReference type="EMBL" id="MBL3607666.1"/>
    </source>
</evidence>
<dbReference type="AlphaFoldDB" id="A0A0D6B497"/>
<dbReference type="GO" id="GO:0032993">
    <property type="term" value="C:protein-DNA complex"/>
    <property type="evidence" value="ECO:0007669"/>
    <property type="project" value="TreeGrafter"/>
</dbReference>
<dbReference type="GO" id="GO:0003680">
    <property type="term" value="F:minor groove of adenine-thymine-rich DNA binding"/>
    <property type="evidence" value="ECO:0007669"/>
    <property type="project" value="TreeGrafter"/>
</dbReference>
<dbReference type="Proteomes" id="UP000604473">
    <property type="component" value="Unassembled WGS sequence"/>
</dbReference>
<dbReference type="PANTHER" id="PTHR38097">
    <property type="match status" value="1"/>
</dbReference>
<dbReference type="InterPro" id="IPR027444">
    <property type="entry name" value="H-NS_C_dom"/>
</dbReference>
<reference evidence="6 8" key="1">
    <citation type="submission" date="2015-02" db="EMBL/GenBank/DDBJ databases">
        <title>Genome sequene of Rhodovulum sulfidophilum DSM 2351.</title>
        <authorList>
            <person name="Nagao N."/>
        </authorList>
    </citation>
    <scope>NUCLEOTIDE SEQUENCE [LARGE SCALE GENOMIC DNA]</scope>
    <source>
        <strain evidence="6 8">DSM 2351</strain>
    </source>
</reference>